<dbReference type="AlphaFoldDB" id="A0A914RG40"/>
<accession>A0A914RG40</accession>
<keyword evidence="1" id="KW-1185">Reference proteome</keyword>
<name>A0A914RG40_PAREQ</name>
<sequence length="105" mass="12386">MTTIVMERSRVRKIFLFFVIFHVVILVYEFLAQIGPPPNYCFSKLLFVRQLFDIVQRSIKLLLKKVVFYLVKLYYRPIVPLNIVFSSLHGHSSPLHPSGRQHLNL</sequence>
<organism evidence="1 2">
    <name type="scientific">Parascaris equorum</name>
    <name type="common">Equine roundworm</name>
    <dbReference type="NCBI Taxonomy" id="6256"/>
    <lineage>
        <taxon>Eukaryota</taxon>
        <taxon>Metazoa</taxon>
        <taxon>Ecdysozoa</taxon>
        <taxon>Nematoda</taxon>
        <taxon>Chromadorea</taxon>
        <taxon>Rhabditida</taxon>
        <taxon>Spirurina</taxon>
        <taxon>Ascaridomorpha</taxon>
        <taxon>Ascaridoidea</taxon>
        <taxon>Ascarididae</taxon>
        <taxon>Parascaris</taxon>
    </lineage>
</organism>
<evidence type="ECO:0000313" key="2">
    <source>
        <dbReference type="WBParaSite" id="PEQ_0000528501-mRNA-1"/>
    </source>
</evidence>
<reference evidence="2" key="1">
    <citation type="submission" date="2022-11" db="UniProtKB">
        <authorList>
            <consortium name="WormBaseParasite"/>
        </authorList>
    </citation>
    <scope>IDENTIFICATION</scope>
</reference>
<proteinExistence type="predicted"/>
<evidence type="ECO:0000313" key="1">
    <source>
        <dbReference type="Proteomes" id="UP000887564"/>
    </source>
</evidence>
<protein>
    <submittedName>
        <fullName evidence="2">Transmembrane protein</fullName>
    </submittedName>
</protein>
<dbReference type="WBParaSite" id="PEQ_0000528501-mRNA-1">
    <property type="protein sequence ID" value="PEQ_0000528501-mRNA-1"/>
    <property type="gene ID" value="PEQ_0000528501"/>
</dbReference>
<dbReference type="Proteomes" id="UP000887564">
    <property type="component" value="Unplaced"/>
</dbReference>